<comment type="function">
    <text evidence="1">Allows the formation of correctly charged Asn-tRNA(Asn) or Gln-tRNA(Gln) through the transamidation of misacylated Asp-tRNA(Asn) or Glu-tRNA(Gln) in organisms which lack either or both of asparaginyl-tRNA or glutaminyl-tRNA synthetases. The reaction takes place in the presence of glutamine and ATP through an activated phospho-Asp-tRNA(Asn) or phospho-Glu-tRNA(Gln).</text>
</comment>
<keyword evidence="3" id="KW-1185">Reference proteome</keyword>
<dbReference type="NCBIfam" id="TIGR00135">
    <property type="entry name" value="gatC"/>
    <property type="match status" value="1"/>
</dbReference>
<dbReference type="GO" id="GO:0050567">
    <property type="term" value="F:glutaminyl-tRNA synthase (glutamine-hydrolyzing) activity"/>
    <property type="evidence" value="ECO:0007669"/>
    <property type="project" value="UniProtKB-UniRule"/>
</dbReference>
<dbReference type="GO" id="GO:0016740">
    <property type="term" value="F:transferase activity"/>
    <property type="evidence" value="ECO:0007669"/>
    <property type="project" value="UniProtKB-KW"/>
</dbReference>
<protein>
    <recommendedName>
        <fullName evidence="1">Aspartyl/glutamyl-tRNA(Asn/Gln) amidotransferase subunit C</fullName>
        <shortName evidence="1">Asp/Glu-ADT subunit C</shortName>
        <ecNumber evidence="1">6.3.5.-</ecNumber>
    </recommendedName>
</protein>
<dbReference type="InterPro" id="IPR036113">
    <property type="entry name" value="Asp/Glu-ADT_sf_sub_c"/>
</dbReference>
<accession>A0A1M5RVB2</accession>
<keyword evidence="1" id="KW-0648">Protein biosynthesis</keyword>
<gene>
    <name evidence="1" type="primary">gatC</name>
    <name evidence="2" type="ORF">SAMN02745199_0640</name>
</gene>
<keyword evidence="1" id="KW-0067">ATP-binding</keyword>
<dbReference type="SUPFAM" id="SSF141000">
    <property type="entry name" value="Glu-tRNAGln amidotransferase C subunit"/>
    <property type="match status" value="1"/>
</dbReference>
<reference evidence="3" key="1">
    <citation type="submission" date="2016-11" db="EMBL/GenBank/DDBJ databases">
        <authorList>
            <person name="Varghese N."/>
            <person name="Submissions S."/>
        </authorList>
    </citation>
    <scope>NUCLEOTIDE SEQUENCE [LARGE SCALE GENOMIC DNA]</scope>
    <source>
        <strain evidence="3">DSM 15807</strain>
    </source>
</reference>
<organism evidence="2 3">
    <name type="scientific">Thermosipho atlanticus DSM 15807</name>
    <dbReference type="NCBI Taxonomy" id="1123380"/>
    <lineage>
        <taxon>Bacteria</taxon>
        <taxon>Thermotogati</taxon>
        <taxon>Thermotogota</taxon>
        <taxon>Thermotogae</taxon>
        <taxon>Thermotogales</taxon>
        <taxon>Fervidobacteriaceae</taxon>
        <taxon>Thermosipho</taxon>
    </lineage>
</organism>
<dbReference type="STRING" id="1123380.SAMN02745199_0640"/>
<dbReference type="GO" id="GO:0006450">
    <property type="term" value="P:regulation of translational fidelity"/>
    <property type="evidence" value="ECO:0007669"/>
    <property type="project" value="InterPro"/>
</dbReference>
<dbReference type="Pfam" id="PF02686">
    <property type="entry name" value="GatC"/>
    <property type="match status" value="1"/>
</dbReference>
<comment type="catalytic activity">
    <reaction evidence="1">
        <text>L-glutamyl-tRNA(Gln) + L-glutamine + ATP + H2O = L-glutaminyl-tRNA(Gln) + L-glutamate + ADP + phosphate + H(+)</text>
        <dbReference type="Rhea" id="RHEA:17521"/>
        <dbReference type="Rhea" id="RHEA-COMP:9681"/>
        <dbReference type="Rhea" id="RHEA-COMP:9684"/>
        <dbReference type="ChEBI" id="CHEBI:15377"/>
        <dbReference type="ChEBI" id="CHEBI:15378"/>
        <dbReference type="ChEBI" id="CHEBI:29985"/>
        <dbReference type="ChEBI" id="CHEBI:30616"/>
        <dbReference type="ChEBI" id="CHEBI:43474"/>
        <dbReference type="ChEBI" id="CHEBI:58359"/>
        <dbReference type="ChEBI" id="CHEBI:78520"/>
        <dbReference type="ChEBI" id="CHEBI:78521"/>
        <dbReference type="ChEBI" id="CHEBI:456216"/>
    </reaction>
</comment>
<dbReference type="HAMAP" id="MF_00122">
    <property type="entry name" value="GatC"/>
    <property type="match status" value="1"/>
</dbReference>
<evidence type="ECO:0000313" key="2">
    <source>
        <dbReference type="EMBL" id="SHH30109.1"/>
    </source>
</evidence>
<dbReference type="Proteomes" id="UP000242592">
    <property type="component" value="Unassembled WGS sequence"/>
</dbReference>
<proteinExistence type="inferred from homology"/>
<dbReference type="EMBL" id="FQXN01000002">
    <property type="protein sequence ID" value="SHH30109.1"/>
    <property type="molecule type" value="Genomic_DNA"/>
</dbReference>
<evidence type="ECO:0000313" key="3">
    <source>
        <dbReference type="Proteomes" id="UP000242592"/>
    </source>
</evidence>
<dbReference type="GO" id="GO:0070681">
    <property type="term" value="P:glutaminyl-tRNAGln biosynthesis via transamidation"/>
    <property type="evidence" value="ECO:0007669"/>
    <property type="project" value="TreeGrafter"/>
</dbReference>
<comment type="similarity">
    <text evidence="1">Belongs to the GatC family.</text>
</comment>
<dbReference type="AlphaFoldDB" id="A0A1M5RVB2"/>
<comment type="subunit">
    <text evidence="1">Heterotrimer of A, B and C subunits.</text>
</comment>
<dbReference type="RefSeq" id="WP_073072120.1">
    <property type="nucleotide sequence ID" value="NZ_FQXN01000002.1"/>
</dbReference>
<sequence length="93" mass="11116">MKIDEKLVDEVAMLARLKISDKKTFIKEMQKIVDYFQILEEVDTSELEPMYTPIENATKLRDNKVRNFEDVESIRKNFPNRDRNYLKIPGIHK</sequence>
<keyword evidence="1" id="KW-0436">Ligase</keyword>
<comment type="catalytic activity">
    <reaction evidence="1">
        <text>L-aspartyl-tRNA(Asn) + L-glutamine + ATP + H2O = L-asparaginyl-tRNA(Asn) + L-glutamate + ADP + phosphate + 2 H(+)</text>
        <dbReference type="Rhea" id="RHEA:14513"/>
        <dbReference type="Rhea" id="RHEA-COMP:9674"/>
        <dbReference type="Rhea" id="RHEA-COMP:9677"/>
        <dbReference type="ChEBI" id="CHEBI:15377"/>
        <dbReference type="ChEBI" id="CHEBI:15378"/>
        <dbReference type="ChEBI" id="CHEBI:29985"/>
        <dbReference type="ChEBI" id="CHEBI:30616"/>
        <dbReference type="ChEBI" id="CHEBI:43474"/>
        <dbReference type="ChEBI" id="CHEBI:58359"/>
        <dbReference type="ChEBI" id="CHEBI:78515"/>
        <dbReference type="ChEBI" id="CHEBI:78516"/>
        <dbReference type="ChEBI" id="CHEBI:456216"/>
    </reaction>
</comment>
<dbReference type="GO" id="GO:0006412">
    <property type="term" value="P:translation"/>
    <property type="evidence" value="ECO:0007669"/>
    <property type="project" value="UniProtKB-UniRule"/>
</dbReference>
<keyword evidence="2" id="KW-0808">Transferase</keyword>
<dbReference type="PANTHER" id="PTHR15004:SF0">
    <property type="entry name" value="GLUTAMYL-TRNA(GLN) AMIDOTRANSFERASE SUBUNIT C, MITOCHONDRIAL"/>
    <property type="match status" value="1"/>
</dbReference>
<evidence type="ECO:0000256" key="1">
    <source>
        <dbReference type="HAMAP-Rule" id="MF_00122"/>
    </source>
</evidence>
<dbReference type="InterPro" id="IPR003837">
    <property type="entry name" value="GatC"/>
</dbReference>
<dbReference type="PANTHER" id="PTHR15004">
    <property type="entry name" value="GLUTAMYL-TRNA(GLN) AMIDOTRANSFERASE SUBUNIT C, MITOCHONDRIAL"/>
    <property type="match status" value="1"/>
</dbReference>
<keyword evidence="1" id="KW-0547">Nucleotide-binding</keyword>
<dbReference type="GO" id="GO:0050566">
    <property type="term" value="F:asparaginyl-tRNA synthase (glutamine-hydrolyzing) activity"/>
    <property type="evidence" value="ECO:0007669"/>
    <property type="project" value="RHEA"/>
</dbReference>
<dbReference type="OrthoDB" id="47632at2"/>
<dbReference type="EC" id="6.3.5.-" evidence="1"/>
<dbReference type="GO" id="GO:0005524">
    <property type="term" value="F:ATP binding"/>
    <property type="evidence" value="ECO:0007669"/>
    <property type="project" value="UniProtKB-KW"/>
</dbReference>
<name>A0A1M5RVB2_9BACT</name>
<dbReference type="Gene3D" id="1.10.20.60">
    <property type="entry name" value="Glu-tRNAGln amidotransferase C subunit, N-terminal domain"/>
    <property type="match status" value="1"/>
</dbReference>